<evidence type="ECO:0000256" key="1">
    <source>
        <dbReference type="SAM" id="Phobius"/>
    </source>
</evidence>
<feature type="non-terminal residue" evidence="2">
    <location>
        <position position="79"/>
    </location>
</feature>
<keyword evidence="1" id="KW-1133">Transmembrane helix</keyword>
<proteinExistence type="predicted"/>
<gene>
    <name evidence="2" type="ORF">MNBD_ALPHA04-254</name>
</gene>
<organism evidence="2">
    <name type="scientific">hydrothermal vent metagenome</name>
    <dbReference type="NCBI Taxonomy" id="652676"/>
    <lineage>
        <taxon>unclassified sequences</taxon>
        <taxon>metagenomes</taxon>
        <taxon>ecological metagenomes</taxon>
    </lineage>
</organism>
<sequence>MLVVDHPEDLAGRPGSVWMFIHGIAVTSAFWEPLMPKDFRANAPWVSVSLPVHAPSLGPKDFSRSDVTPELFNTLNGAA</sequence>
<name>A0A3B0S9E4_9ZZZZ</name>
<accession>A0A3B0S9E4</accession>
<feature type="transmembrane region" description="Helical" evidence="1">
    <location>
        <begin position="15"/>
        <end position="31"/>
    </location>
</feature>
<protein>
    <submittedName>
        <fullName evidence="2">Uncharacterized protein</fullName>
    </submittedName>
</protein>
<keyword evidence="1" id="KW-0472">Membrane</keyword>
<dbReference type="EMBL" id="UOEF01000313">
    <property type="protein sequence ID" value="VAW00910.1"/>
    <property type="molecule type" value="Genomic_DNA"/>
</dbReference>
<reference evidence="2" key="1">
    <citation type="submission" date="2018-06" db="EMBL/GenBank/DDBJ databases">
        <authorList>
            <person name="Zhirakovskaya E."/>
        </authorList>
    </citation>
    <scope>NUCLEOTIDE SEQUENCE</scope>
</reference>
<evidence type="ECO:0000313" key="2">
    <source>
        <dbReference type="EMBL" id="VAW00910.1"/>
    </source>
</evidence>
<keyword evidence="1" id="KW-0812">Transmembrane</keyword>
<dbReference type="AlphaFoldDB" id="A0A3B0S9E4"/>